<proteinExistence type="inferred from homology"/>
<evidence type="ECO:0000259" key="5">
    <source>
        <dbReference type="Pfam" id="PF07969"/>
    </source>
</evidence>
<accession>A0AA42CSB1</accession>
<evidence type="ECO:0000313" key="7">
    <source>
        <dbReference type="Proteomes" id="UP001165565"/>
    </source>
</evidence>
<feature type="chain" id="PRO_5041430023" evidence="4">
    <location>
        <begin position="26"/>
        <end position="511"/>
    </location>
</feature>
<dbReference type="AlphaFoldDB" id="A0AA42CSB1"/>
<dbReference type="GO" id="GO:0006046">
    <property type="term" value="P:N-acetylglucosamine catabolic process"/>
    <property type="evidence" value="ECO:0007669"/>
    <property type="project" value="TreeGrafter"/>
</dbReference>
<feature type="signal peptide" evidence="4">
    <location>
        <begin position="1"/>
        <end position="25"/>
    </location>
</feature>
<dbReference type="GO" id="GO:0008448">
    <property type="term" value="F:N-acetylglucosamine-6-phosphate deacetylase activity"/>
    <property type="evidence" value="ECO:0007669"/>
    <property type="project" value="TreeGrafter"/>
</dbReference>
<dbReference type="SUPFAM" id="SSF51338">
    <property type="entry name" value="Composite domain of metallo-dependent hydrolases"/>
    <property type="match status" value="1"/>
</dbReference>
<evidence type="ECO:0000256" key="4">
    <source>
        <dbReference type="SAM" id="SignalP"/>
    </source>
</evidence>
<comment type="caution">
    <text evidence="6">The sequence shown here is derived from an EMBL/GenBank/DDBJ whole genome shotgun (WGS) entry which is preliminary data.</text>
</comment>
<gene>
    <name evidence="6" type="ORF">NEE01_00115</name>
</gene>
<sequence length="511" mass="54850">MKRLVSSLCAGVCALTVGTAGMAQAAPARSTLIVNARVIDGTGAPARTGAVRIERGRIAAVGKLTRRAGEEVVDAHGEVLAPGFIDTHSHHDHGLFDMPDALPVTTQGVTTIIVGQDGGSALPVADLFARMRKTPVAVNVASYVGHNTIRETVMGEDYKRHATPAEIERMAALIDSGMKDGALGLSTGLEYDPGIYSDKAEVLTLAKEAARFGGRYISHVRSEDQYLWAALDEIVEIGRATGMPVQVSHMKLAMTDWWGEANRYLAVLDRAHAQGVDISGDVYPYEYWQSTLAVMFPKRDFDNRASAEFALKHLAPPEGLLISHFSPEPALVGKTIAQIAALRRTDPAETLMRLIAESRGPTAEESVIGTSMRADDVATLIAWPRSNISSDGELAGRHPRGRGSFPRVLRVYVREQHVLTLEQAVHKMSGEAAAHMGIGDRGVIRPGARADLILFDPARITDRATSEDPSALSVGVSRVWVNGGLVMKDGKATGVRTGEPVRRQQSGAPRT</sequence>
<name>A0AA42CSB1_9SPHN</name>
<dbReference type="Gene3D" id="3.20.20.140">
    <property type="entry name" value="Metal-dependent hydrolases"/>
    <property type="match status" value="1"/>
</dbReference>
<dbReference type="Gene3D" id="3.30.1490.130">
    <property type="entry name" value="D-aminoacylase. Domain 3"/>
    <property type="match status" value="1"/>
</dbReference>
<dbReference type="CDD" id="cd01297">
    <property type="entry name" value="D-aminoacylase"/>
    <property type="match status" value="1"/>
</dbReference>
<comment type="similarity">
    <text evidence="1">Belongs to the metallo-dependent hydrolases superfamily. NagA family.</text>
</comment>
<feature type="domain" description="Amidohydrolase 3" evidence="5">
    <location>
        <begin position="71"/>
        <end position="286"/>
    </location>
</feature>
<dbReference type="EMBL" id="JANFAV010000001">
    <property type="protein sequence ID" value="MCW6533178.1"/>
    <property type="molecule type" value="Genomic_DNA"/>
</dbReference>
<evidence type="ECO:0000256" key="1">
    <source>
        <dbReference type="ARBA" id="ARBA00010716"/>
    </source>
</evidence>
<feature type="domain" description="Amidohydrolase 3" evidence="5">
    <location>
        <begin position="332"/>
        <end position="486"/>
    </location>
</feature>
<dbReference type="SUPFAM" id="SSF51556">
    <property type="entry name" value="Metallo-dependent hydrolases"/>
    <property type="match status" value="1"/>
</dbReference>
<reference evidence="6" key="1">
    <citation type="submission" date="2022-06" db="EMBL/GenBank/DDBJ databases">
        <title>Sphingomonas sp. nov. isolated from rhizosphere soil of tomato.</title>
        <authorList>
            <person name="Dong H."/>
            <person name="Gao R."/>
        </authorList>
    </citation>
    <scope>NUCLEOTIDE SEQUENCE</scope>
    <source>
        <strain evidence="6">MMSM24</strain>
    </source>
</reference>
<dbReference type="InterPro" id="IPR023100">
    <property type="entry name" value="D-aminoacylase_insert_dom_sf"/>
</dbReference>
<organism evidence="6 7">
    <name type="scientific">Sphingomonas lycopersici</name>
    <dbReference type="NCBI Taxonomy" id="2951807"/>
    <lineage>
        <taxon>Bacteria</taxon>
        <taxon>Pseudomonadati</taxon>
        <taxon>Pseudomonadota</taxon>
        <taxon>Alphaproteobacteria</taxon>
        <taxon>Sphingomonadales</taxon>
        <taxon>Sphingomonadaceae</taxon>
        <taxon>Sphingomonas</taxon>
    </lineage>
</organism>
<dbReference type="InterPro" id="IPR032466">
    <property type="entry name" value="Metal_Hydrolase"/>
</dbReference>
<keyword evidence="7" id="KW-1185">Reference proteome</keyword>
<dbReference type="PANTHER" id="PTHR11113">
    <property type="entry name" value="N-ACETYLGLUCOSAMINE-6-PHOSPHATE DEACETYLASE"/>
    <property type="match status" value="1"/>
</dbReference>
<dbReference type="Pfam" id="PF07969">
    <property type="entry name" value="Amidohydro_3"/>
    <property type="match status" value="2"/>
</dbReference>
<evidence type="ECO:0000313" key="6">
    <source>
        <dbReference type="EMBL" id="MCW6533178.1"/>
    </source>
</evidence>
<dbReference type="Gene3D" id="2.30.40.10">
    <property type="entry name" value="Urease, subunit C, domain 1"/>
    <property type="match status" value="1"/>
</dbReference>
<protein>
    <submittedName>
        <fullName evidence="6">D-aminoacylase</fullName>
    </submittedName>
</protein>
<keyword evidence="4" id="KW-0732">Signal</keyword>
<feature type="region of interest" description="Disordered" evidence="3">
    <location>
        <begin position="491"/>
        <end position="511"/>
    </location>
</feature>
<dbReference type="PANTHER" id="PTHR11113:SF14">
    <property type="entry name" value="N-ACETYLGLUCOSAMINE-6-PHOSPHATE DEACETYLASE"/>
    <property type="match status" value="1"/>
</dbReference>
<dbReference type="RefSeq" id="WP_265267229.1">
    <property type="nucleotide sequence ID" value="NZ_JANFAV010000001.1"/>
</dbReference>
<dbReference type="InterPro" id="IPR011059">
    <property type="entry name" value="Metal-dep_hydrolase_composite"/>
</dbReference>
<keyword evidence="2" id="KW-0378">Hydrolase</keyword>
<dbReference type="InterPro" id="IPR013108">
    <property type="entry name" value="Amidohydro_3"/>
</dbReference>
<dbReference type="Proteomes" id="UP001165565">
    <property type="component" value="Unassembled WGS sequence"/>
</dbReference>
<evidence type="ECO:0000256" key="3">
    <source>
        <dbReference type="SAM" id="MobiDB-lite"/>
    </source>
</evidence>
<evidence type="ECO:0000256" key="2">
    <source>
        <dbReference type="ARBA" id="ARBA00022801"/>
    </source>
</evidence>